<reference evidence="7 8" key="1">
    <citation type="submission" date="2016-10" db="EMBL/GenBank/DDBJ databases">
        <authorList>
            <person name="de Groot N.N."/>
        </authorList>
    </citation>
    <scope>NUCLEOTIDE SEQUENCE [LARGE SCALE GENOMIC DNA]</scope>
    <source>
        <strain evidence="7 8">DSM 44908</strain>
    </source>
</reference>
<dbReference type="InterPro" id="IPR000878">
    <property type="entry name" value="4pyrrol_Mease"/>
</dbReference>
<evidence type="ECO:0000256" key="2">
    <source>
        <dbReference type="ARBA" id="ARBA00022573"/>
    </source>
</evidence>
<sequence>MRLLHVIGIGAGDPDQVTVAAVKAMNEVDVFVLIDKGSAKQELVDVRTRILDEHMRRPHRVVEFVDPPRDRTPRDYDAAVDTWHDARARALGDLLDAEPDDAVGGMLVWGDPSLYDSTLRVVDRVRARLDDPFEVRVTPGVTSPSALAAAHGTVLNRVGEPVLTTTGRRLREDGVPDGVDAVVVMLDSDCGFLALPDWHVHWGANLGTPDAVVLAGRVSDVGEEIVRVRADLRRRAGWVMDTYLVRRPLGR</sequence>
<dbReference type="RefSeq" id="WP_068360514.1">
    <property type="nucleotide sequence ID" value="NZ_FOJN01000013.1"/>
</dbReference>
<dbReference type="GO" id="GO:0009236">
    <property type="term" value="P:cobalamin biosynthetic process"/>
    <property type="evidence" value="ECO:0007669"/>
    <property type="project" value="UniProtKB-KW"/>
</dbReference>
<proteinExistence type="predicted"/>
<dbReference type="SUPFAM" id="SSF53790">
    <property type="entry name" value="Tetrapyrrole methylase"/>
    <property type="match status" value="1"/>
</dbReference>
<dbReference type="Pfam" id="PF00590">
    <property type="entry name" value="TP_methylase"/>
    <property type="match status" value="1"/>
</dbReference>
<dbReference type="GeneID" id="85487040"/>
<dbReference type="CDD" id="cd11643">
    <property type="entry name" value="Precorrin-6A-synthase"/>
    <property type="match status" value="1"/>
</dbReference>
<dbReference type="PIRSF" id="PIRSF036525">
    <property type="entry name" value="CobF"/>
    <property type="match status" value="1"/>
</dbReference>
<organism evidence="7 8">
    <name type="scientific">Rhodococcoides kroppenstedtii</name>
    <dbReference type="NCBI Taxonomy" id="293050"/>
    <lineage>
        <taxon>Bacteria</taxon>
        <taxon>Bacillati</taxon>
        <taxon>Actinomycetota</taxon>
        <taxon>Actinomycetes</taxon>
        <taxon>Mycobacteriales</taxon>
        <taxon>Nocardiaceae</taxon>
        <taxon>Rhodococcoides</taxon>
    </lineage>
</organism>
<dbReference type="Gene3D" id="3.40.1010.10">
    <property type="entry name" value="Cobalt-precorrin-4 Transmethylase, Domain 1"/>
    <property type="match status" value="1"/>
</dbReference>
<keyword evidence="4" id="KW-0808">Transferase</keyword>
<accession>A0A1I0U5F1</accession>
<protein>
    <submittedName>
        <fullName evidence="7">Precorrin-6A synthase (Deacetylating)</fullName>
    </submittedName>
</protein>
<dbReference type="InterPro" id="IPR014776">
    <property type="entry name" value="4pyrrole_Mease_sub2"/>
</dbReference>
<dbReference type="Proteomes" id="UP000182054">
    <property type="component" value="Unassembled WGS sequence"/>
</dbReference>
<gene>
    <name evidence="7" type="ORF">SAMN05444374_113148</name>
</gene>
<evidence type="ECO:0000313" key="7">
    <source>
        <dbReference type="EMBL" id="SFA59289.1"/>
    </source>
</evidence>
<dbReference type="GO" id="GO:0043819">
    <property type="term" value="F:precorrin-6A synthase (deacetylating) activity"/>
    <property type="evidence" value="ECO:0007669"/>
    <property type="project" value="InterPro"/>
</dbReference>
<dbReference type="PANTHER" id="PTHR43467:SF1">
    <property type="entry name" value="PRECORRIN-6A SYNTHASE [DEACETYLATING]"/>
    <property type="match status" value="1"/>
</dbReference>
<evidence type="ECO:0000256" key="1">
    <source>
        <dbReference type="ARBA" id="ARBA00004953"/>
    </source>
</evidence>
<name>A0A1I0U5F1_9NOCA</name>
<evidence type="ECO:0000313" key="8">
    <source>
        <dbReference type="Proteomes" id="UP000182054"/>
    </source>
</evidence>
<dbReference type="GO" id="GO:0032259">
    <property type="term" value="P:methylation"/>
    <property type="evidence" value="ECO:0007669"/>
    <property type="project" value="UniProtKB-KW"/>
</dbReference>
<dbReference type="EMBL" id="FOJN01000013">
    <property type="protein sequence ID" value="SFA59289.1"/>
    <property type="molecule type" value="Genomic_DNA"/>
</dbReference>
<dbReference type="InterPro" id="IPR014777">
    <property type="entry name" value="4pyrrole_Mease_sub1"/>
</dbReference>
<evidence type="ECO:0000256" key="3">
    <source>
        <dbReference type="ARBA" id="ARBA00022603"/>
    </source>
</evidence>
<feature type="domain" description="Tetrapyrrole methylase" evidence="6">
    <location>
        <begin position="4"/>
        <end position="220"/>
    </location>
</feature>
<dbReference type="AlphaFoldDB" id="A0A1I0U5F1"/>
<dbReference type="NCBIfam" id="TIGR02434">
    <property type="entry name" value="CobF"/>
    <property type="match status" value="1"/>
</dbReference>
<dbReference type="PANTHER" id="PTHR43467">
    <property type="entry name" value="COBALT-PRECORRIN-2 C(20)-METHYLTRANSFERASE"/>
    <property type="match status" value="1"/>
</dbReference>
<dbReference type="InterPro" id="IPR012797">
    <property type="entry name" value="CobF"/>
</dbReference>
<keyword evidence="3" id="KW-0489">Methyltransferase</keyword>
<dbReference type="Gene3D" id="3.30.950.10">
    <property type="entry name" value="Methyltransferase, Cobalt-precorrin-4 Transmethylase, Domain 2"/>
    <property type="match status" value="1"/>
</dbReference>
<dbReference type="OrthoDB" id="9787471at2"/>
<evidence type="ECO:0000256" key="5">
    <source>
        <dbReference type="ARBA" id="ARBA00022691"/>
    </source>
</evidence>
<evidence type="ECO:0000259" key="6">
    <source>
        <dbReference type="Pfam" id="PF00590"/>
    </source>
</evidence>
<comment type="pathway">
    <text evidence="1">Cofactor biosynthesis; adenosylcobalamin biosynthesis.</text>
</comment>
<keyword evidence="2" id="KW-0169">Cobalamin biosynthesis</keyword>
<evidence type="ECO:0000256" key="4">
    <source>
        <dbReference type="ARBA" id="ARBA00022679"/>
    </source>
</evidence>
<keyword evidence="5" id="KW-0949">S-adenosyl-L-methionine</keyword>
<dbReference type="InterPro" id="IPR035996">
    <property type="entry name" value="4pyrrol_Methylase_sf"/>
</dbReference>